<evidence type="ECO:0000256" key="6">
    <source>
        <dbReference type="SAM" id="MobiDB-lite"/>
    </source>
</evidence>
<gene>
    <name evidence="7" type="ORF">BO78DRAFT_410488</name>
</gene>
<dbReference type="AlphaFoldDB" id="A0A319DXQ0"/>
<evidence type="ECO:0000313" key="8">
    <source>
        <dbReference type="Proteomes" id="UP000248423"/>
    </source>
</evidence>
<evidence type="ECO:0000256" key="2">
    <source>
        <dbReference type="ARBA" id="ARBA00004286"/>
    </source>
</evidence>
<reference evidence="7 8" key="1">
    <citation type="submission" date="2018-02" db="EMBL/GenBank/DDBJ databases">
        <title>The genomes of Aspergillus section Nigri reveals drivers in fungal speciation.</title>
        <authorList>
            <consortium name="DOE Joint Genome Institute"/>
            <person name="Vesth T.C."/>
            <person name="Nybo J."/>
            <person name="Theobald S."/>
            <person name="Brandl J."/>
            <person name="Frisvad J.C."/>
            <person name="Nielsen K.F."/>
            <person name="Lyhne E.K."/>
            <person name="Kogle M.E."/>
            <person name="Kuo A."/>
            <person name="Riley R."/>
            <person name="Clum A."/>
            <person name="Nolan M."/>
            <person name="Lipzen A."/>
            <person name="Salamov A."/>
            <person name="Henrissat B."/>
            <person name="Wiebenga A."/>
            <person name="De vries R.P."/>
            <person name="Grigoriev I.V."/>
            <person name="Mortensen U.H."/>
            <person name="Andersen M.R."/>
            <person name="Baker S.E."/>
        </authorList>
    </citation>
    <scope>NUCLEOTIDE SEQUENCE [LARGE SCALE GENOMIC DNA]</scope>
    <source>
        <strain evidence="7 8">CBS 121057</strain>
    </source>
</reference>
<protein>
    <submittedName>
        <fullName evidence="7">Uncharacterized protein</fullName>
    </submittedName>
</protein>
<dbReference type="EMBL" id="KZ826392">
    <property type="protein sequence ID" value="PYI02581.1"/>
    <property type="molecule type" value="Genomic_DNA"/>
</dbReference>
<evidence type="ECO:0000256" key="4">
    <source>
        <dbReference type="ARBA" id="ARBA00022454"/>
    </source>
</evidence>
<dbReference type="VEuPathDB" id="FungiDB:BO78DRAFT_410488"/>
<accession>A0A319DXQ0</accession>
<keyword evidence="4" id="KW-0158">Chromosome</keyword>
<proteinExistence type="predicted"/>
<dbReference type="OrthoDB" id="3832628at2759"/>
<comment type="subcellular location">
    <subcellularLocation>
        <location evidence="2">Chromosome</location>
    </subcellularLocation>
</comment>
<organism evidence="7 8">
    <name type="scientific">Aspergillus sclerotiicarbonarius (strain CBS 121057 / IBT 28362)</name>
    <dbReference type="NCBI Taxonomy" id="1448318"/>
    <lineage>
        <taxon>Eukaryota</taxon>
        <taxon>Fungi</taxon>
        <taxon>Dikarya</taxon>
        <taxon>Ascomycota</taxon>
        <taxon>Pezizomycotina</taxon>
        <taxon>Eurotiomycetes</taxon>
        <taxon>Eurotiomycetidae</taxon>
        <taxon>Eurotiales</taxon>
        <taxon>Aspergillaceae</taxon>
        <taxon>Aspergillus</taxon>
        <taxon>Aspergillus subgen. Circumdati</taxon>
    </lineage>
</organism>
<evidence type="ECO:0000313" key="7">
    <source>
        <dbReference type="EMBL" id="PYI02581.1"/>
    </source>
</evidence>
<comment type="subunit">
    <text evidence="3">The nucleosome is a histone octamer containing two molecules each of H2A, H2B, H3 and H4 assembled in one H3-H4 heterotetramer and two H2A-H2B heterodimers. The octamer wraps approximately 147 bp of DNA.</text>
</comment>
<sequence>MARTKQTARKSTKGRAPRRQLASTHQYPDHTGKLYTVVDGPNTGCTSTTPAIRKLSIHLYSLAPLSPSPEAVGRQILSSDGISGWGNARNYWPRVDVYPPLGSIEACIEHHRREKVFRAEKKREMIRGVVDAAAAAFARDHGGDEIEDEEEVVQEAIAKLRGKEPLPHIVPTWCCAARFWTPYDCKTRYRSFILVVPEGCSTWEDIKERRLWVVKFDLDFSPAMETEMEDWEPEWDEGALIVEKTGWVLVEKVEMDPLVSVERMSVGDGRRADWDLDGERPDFKTSLYHEWSGLTSSLWDCTYRIPICDRCDDEVPHEDCEVEMDEHYFDDDGQCVACRRATEYRRRSKRIAKRKVDSMSK</sequence>
<comment type="function">
    <text evidence="1">Core component of nucleosome. Nucleosomes wrap and compact DNA into chromatin, limiting DNA accessibility to the cellular machineries which require DNA as a template. Histones thereby play a central role in transcription regulation, DNA repair, DNA replication and chromosomal stability. DNA accessibility is regulated via a complex set of post-translational modifications of histones, also called histone code, and nucleosome remodeling.</text>
</comment>
<dbReference type="GO" id="GO:0030527">
    <property type="term" value="F:structural constituent of chromatin"/>
    <property type="evidence" value="ECO:0007669"/>
    <property type="project" value="InterPro"/>
</dbReference>
<evidence type="ECO:0000256" key="3">
    <source>
        <dbReference type="ARBA" id="ARBA00011538"/>
    </source>
</evidence>
<dbReference type="Proteomes" id="UP000248423">
    <property type="component" value="Unassembled WGS sequence"/>
</dbReference>
<keyword evidence="5" id="KW-0544">Nucleosome core</keyword>
<dbReference type="PRINTS" id="PR00622">
    <property type="entry name" value="HISTONEH3"/>
</dbReference>
<keyword evidence="8" id="KW-1185">Reference proteome</keyword>
<feature type="region of interest" description="Disordered" evidence="6">
    <location>
        <begin position="1"/>
        <end position="35"/>
    </location>
</feature>
<dbReference type="GO" id="GO:0003677">
    <property type="term" value="F:DNA binding"/>
    <property type="evidence" value="ECO:0007669"/>
    <property type="project" value="InterPro"/>
</dbReference>
<dbReference type="GO" id="GO:0000786">
    <property type="term" value="C:nucleosome"/>
    <property type="evidence" value="ECO:0007669"/>
    <property type="project" value="UniProtKB-KW"/>
</dbReference>
<keyword evidence="5" id="KW-0238">DNA-binding</keyword>
<feature type="compositionally biased region" description="Basic residues" evidence="6">
    <location>
        <begin position="1"/>
        <end position="18"/>
    </location>
</feature>
<dbReference type="InterPro" id="IPR000164">
    <property type="entry name" value="Histone_H3/CENP-A"/>
</dbReference>
<evidence type="ECO:0000256" key="5">
    <source>
        <dbReference type="ARBA" id="ARBA00023269"/>
    </source>
</evidence>
<name>A0A319DXQ0_ASPSB</name>
<evidence type="ECO:0000256" key="1">
    <source>
        <dbReference type="ARBA" id="ARBA00002001"/>
    </source>
</evidence>